<organism evidence="5 6">
    <name type="scientific">Siculibacillus lacustris</name>
    <dbReference type="NCBI Taxonomy" id="1549641"/>
    <lineage>
        <taxon>Bacteria</taxon>
        <taxon>Pseudomonadati</taxon>
        <taxon>Pseudomonadota</taxon>
        <taxon>Alphaproteobacteria</taxon>
        <taxon>Hyphomicrobiales</taxon>
        <taxon>Ancalomicrobiaceae</taxon>
        <taxon>Siculibacillus</taxon>
    </lineage>
</organism>
<evidence type="ECO:0000256" key="3">
    <source>
        <dbReference type="ARBA" id="ARBA00038502"/>
    </source>
</evidence>
<dbReference type="SUPFAM" id="SSF55729">
    <property type="entry name" value="Acyl-CoA N-acyltransferases (Nat)"/>
    <property type="match status" value="1"/>
</dbReference>
<dbReference type="Pfam" id="PF13302">
    <property type="entry name" value="Acetyltransf_3"/>
    <property type="match status" value="1"/>
</dbReference>
<dbReference type="AlphaFoldDB" id="A0A4Q9VIB4"/>
<evidence type="ECO:0000259" key="4">
    <source>
        <dbReference type="PROSITE" id="PS51186"/>
    </source>
</evidence>
<proteinExistence type="inferred from homology"/>
<comment type="caution">
    <text evidence="5">The sequence shown here is derived from an EMBL/GenBank/DDBJ whole genome shotgun (WGS) entry which is preliminary data.</text>
</comment>
<evidence type="ECO:0000256" key="1">
    <source>
        <dbReference type="ARBA" id="ARBA00022679"/>
    </source>
</evidence>
<comment type="similarity">
    <text evidence="3">Belongs to the acetyltransferase family. RimJ subfamily.</text>
</comment>
<evidence type="ECO:0000313" key="6">
    <source>
        <dbReference type="Proteomes" id="UP000292781"/>
    </source>
</evidence>
<accession>A0A4Q9VIB4</accession>
<dbReference type="EMBL" id="SJFN01000029">
    <property type="protein sequence ID" value="TBW34968.1"/>
    <property type="molecule type" value="Genomic_DNA"/>
</dbReference>
<dbReference type="PROSITE" id="PS51186">
    <property type="entry name" value="GNAT"/>
    <property type="match status" value="1"/>
</dbReference>
<dbReference type="InterPro" id="IPR051531">
    <property type="entry name" value="N-acetyltransferase"/>
</dbReference>
<name>A0A4Q9VIB4_9HYPH</name>
<keyword evidence="6" id="KW-1185">Reference proteome</keyword>
<dbReference type="InterPro" id="IPR016181">
    <property type="entry name" value="Acyl_CoA_acyltransferase"/>
</dbReference>
<gene>
    <name evidence="5" type="ORF">EYW49_17015</name>
</gene>
<keyword evidence="1 5" id="KW-0808">Transferase</keyword>
<dbReference type="RefSeq" id="WP_131310828.1">
    <property type="nucleotide sequence ID" value="NZ_SJFN01000029.1"/>
</dbReference>
<feature type="domain" description="N-acetyltransferase" evidence="4">
    <location>
        <begin position="34"/>
        <end position="186"/>
    </location>
</feature>
<dbReference type="PANTHER" id="PTHR43792">
    <property type="entry name" value="GNAT FAMILY, PUTATIVE (AFU_ORTHOLOGUE AFUA_3G00765)-RELATED-RELATED"/>
    <property type="match status" value="1"/>
</dbReference>
<dbReference type="Proteomes" id="UP000292781">
    <property type="component" value="Unassembled WGS sequence"/>
</dbReference>
<dbReference type="InterPro" id="IPR000182">
    <property type="entry name" value="GNAT_dom"/>
</dbReference>
<protein>
    <submittedName>
        <fullName evidence="5">N-acetyltransferase</fullName>
    </submittedName>
</protein>
<dbReference type="GO" id="GO:0005737">
    <property type="term" value="C:cytoplasm"/>
    <property type="evidence" value="ECO:0007669"/>
    <property type="project" value="TreeGrafter"/>
</dbReference>
<dbReference type="GO" id="GO:0008999">
    <property type="term" value="F:protein-N-terminal-alanine acetyltransferase activity"/>
    <property type="evidence" value="ECO:0007669"/>
    <property type="project" value="TreeGrafter"/>
</dbReference>
<dbReference type="Gene3D" id="3.40.630.30">
    <property type="match status" value="1"/>
</dbReference>
<evidence type="ECO:0000256" key="2">
    <source>
        <dbReference type="ARBA" id="ARBA00023315"/>
    </source>
</evidence>
<evidence type="ECO:0000313" key="5">
    <source>
        <dbReference type="EMBL" id="TBW34968.1"/>
    </source>
</evidence>
<reference evidence="5 6" key="1">
    <citation type="submission" date="2019-02" db="EMBL/GenBank/DDBJ databases">
        <title>Siculibacillus lacustris gen. nov., sp. nov., a new rosette-forming bacterium isolated from a freshwater crater lake (Lake St. Ana, Romania).</title>
        <authorList>
            <person name="Felfoldi T."/>
            <person name="Marton Z."/>
            <person name="Szabo A."/>
            <person name="Mentes A."/>
            <person name="Boka K."/>
            <person name="Marialigeti K."/>
            <person name="Mathe I."/>
            <person name="Koncz M."/>
            <person name="Schumann P."/>
            <person name="Toth E."/>
        </authorList>
    </citation>
    <scope>NUCLEOTIDE SEQUENCE [LARGE SCALE GENOMIC DNA]</scope>
    <source>
        <strain evidence="5 6">SA-279</strain>
    </source>
</reference>
<dbReference type="OrthoDB" id="9801669at2"/>
<sequence>MSFLRVVSLDPLPILRSERLVLRVPALADHPEWASLRERSREYLEPWEPLWPDDDLSRPAFRRRIKRYLNEIHEGSTYPFLVFDGRNRQMLGGITLAQVRRGVTQTGTIGYWMGMPHAGRGHMTEAVAMVAGFAFDTLKLHRLEAACLPSNAASIRLLEKVGFSREGLARSYLCIAGAWRDHLLWGLVAGDPLSDGRRDPREARGR</sequence>
<dbReference type="PANTHER" id="PTHR43792:SF8">
    <property type="entry name" value="[RIBOSOMAL PROTEIN US5]-ALANINE N-ACETYLTRANSFERASE"/>
    <property type="match status" value="1"/>
</dbReference>
<keyword evidence="2" id="KW-0012">Acyltransferase</keyword>